<dbReference type="EMBL" id="JABTEG010000006">
    <property type="protein sequence ID" value="KAG4304810.1"/>
    <property type="molecule type" value="Genomic_DNA"/>
</dbReference>
<proteinExistence type="predicted"/>
<organism evidence="1 2">
    <name type="scientific">Pneumocystis oryctolagi</name>
    <dbReference type="NCBI Taxonomy" id="42067"/>
    <lineage>
        <taxon>Eukaryota</taxon>
        <taxon>Fungi</taxon>
        <taxon>Dikarya</taxon>
        <taxon>Ascomycota</taxon>
        <taxon>Taphrinomycotina</taxon>
        <taxon>Pneumocystomycetes</taxon>
        <taxon>Pneumocystaceae</taxon>
        <taxon>Pneumocystis</taxon>
    </lineage>
</organism>
<comment type="caution">
    <text evidence="1">The sequence shown here is derived from an EMBL/GenBank/DDBJ whole genome shotgun (WGS) entry which is preliminary data.</text>
</comment>
<gene>
    <name evidence="1" type="ORF">PORY_001863</name>
</gene>
<evidence type="ECO:0000313" key="1">
    <source>
        <dbReference type="EMBL" id="KAG4304810.1"/>
    </source>
</evidence>
<protein>
    <submittedName>
        <fullName evidence="1">Uncharacterized protein</fullName>
    </submittedName>
</protein>
<name>A0ACB7CCP4_9ASCO</name>
<sequence length="472" mass="52489">MSLVRKNWTNLTYIYFSNLKNIKNIYPYWRIQTPSCFIINLRRGYASKQFPEHQIINMPALSPTMSSGTIGAWNKNVGDRISPGEILVGIETDKAQVDFEFQEEGYIAKILLESGTKDVNIGSPIAVLVENESDVSAFSSFTIDDIKENKSSSEENEAPKNENLISKNSVDSQEINTLPKIETKSDNRVFASPVARMLAKEKGISLKDIKGTGPNGRIIKVDIEKSIPKDVPTVQLEKVPEALYTDILLSNIRKTIATRLTGSVQNAPHFYTTMSVFMEKVLKLREALNSRSDNQYKISVNDIIIKASAIALQKVPEVNSLWFGDFIRQYHSVDISVAVATPNGLITPIIKDVQNKGLLSINSKIKELVTKARNGKLKPEEYQGGTFTVSNMGMYGVEQFTAIINPPQAAILAVGSIEDFLVEHPGSEKGFKTEKRMKVTLSSDHRIIDGAVSAKWISTFKSILENPLDMLL</sequence>
<accession>A0ACB7CCP4</accession>
<reference evidence="1 2" key="1">
    <citation type="journal article" date="2021" name="Commun. Biol.">
        <title>Genomic insights into the host specific adaptation of the Pneumocystis genus.</title>
        <authorList>
            <person name="Cisse O.H."/>
            <person name="Ma L."/>
            <person name="Dekker J.P."/>
            <person name="Khil P.P."/>
            <person name="Youn J.-H."/>
            <person name="Brenchley J.M."/>
            <person name="Blair R."/>
            <person name="Pahar B."/>
            <person name="Chabe M."/>
            <person name="Van Rompay K.K.A."/>
            <person name="Keesler R."/>
            <person name="Sukura A."/>
            <person name="Hirsch V."/>
            <person name="Kutty G."/>
            <person name="Liu Y."/>
            <person name="Peng L."/>
            <person name="Chen J."/>
            <person name="Song J."/>
            <person name="Weissenbacher-Lang C."/>
            <person name="Xu J."/>
            <person name="Upham N.S."/>
            <person name="Stajich J.E."/>
            <person name="Cuomo C.A."/>
            <person name="Cushion M.T."/>
            <person name="Kovacs J.A."/>
        </authorList>
    </citation>
    <scope>NUCLEOTIDE SEQUENCE [LARGE SCALE GENOMIC DNA]</scope>
    <source>
        <strain evidence="1 2">RABM</strain>
    </source>
</reference>
<keyword evidence="2" id="KW-1185">Reference proteome</keyword>
<evidence type="ECO:0000313" key="2">
    <source>
        <dbReference type="Proteomes" id="UP000768646"/>
    </source>
</evidence>
<dbReference type="Proteomes" id="UP000768646">
    <property type="component" value="Unassembled WGS sequence"/>
</dbReference>